<reference evidence="2 3" key="1">
    <citation type="submission" date="2023-07" db="EMBL/GenBank/DDBJ databases">
        <title>Sorghum-associated microbial communities from plants grown in Nebraska, USA.</title>
        <authorList>
            <person name="Schachtman D."/>
        </authorList>
    </citation>
    <scope>NUCLEOTIDE SEQUENCE [LARGE SCALE GENOMIC DNA]</scope>
    <source>
        <strain evidence="2 3">DS2154</strain>
    </source>
</reference>
<name>A0ABU1MYA4_9CAUL</name>
<evidence type="ECO:0000256" key="1">
    <source>
        <dbReference type="SAM" id="SignalP"/>
    </source>
</evidence>
<accession>A0ABU1MYA4</accession>
<feature type="chain" id="PRO_5046039115" description="EF-hand domain-containing protein" evidence="1">
    <location>
        <begin position="25"/>
        <end position="114"/>
    </location>
</feature>
<proteinExistence type="predicted"/>
<comment type="caution">
    <text evidence="2">The sequence shown here is derived from an EMBL/GenBank/DDBJ whole genome shotgun (WGS) entry which is preliminary data.</text>
</comment>
<keyword evidence="3" id="KW-1185">Reference proteome</keyword>
<evidence type="ECO:0000313" key="2">
    <source>
        <dbReference type="EMBL" id="MDR6531171.1"/>
    </source>
</evidence>
<feature type="signal peptide" evidence="1">
    <location>
        <begin position="1"/>
        <end position="24"/>
    </location>
</feature>
<dbReference type="RefSeq" id="WP_056755554.1">
    <property type="nucleotide sequence ID" value="NZ_JAVDRL010000005.1"/>
</dbReference>
<gene>
    <name evidence="2" type="ORF">J2800_001913</name>
</gene>
<organism evidence="2 3">
    <name type="scientific">Caulobacter rhizosphaerae</name>
    <dbReference type="NCBI Taxonomy" id="2010972"/>
    <lineage>
        <taxon>Bacteria</taxon>
        <taxon>Pseudomonadati</taxon>
        <taxon>Pseudomonadota</taxon>
        <taxon>Alphaproteobacteria</taxon>
        <taxon>Caulobacterales</taxon>
        <taxon>Caulobacteraceae</taxon>
        <taxon>Caulobacter</taxon>
    </lineage>
</organism>
<protein>
    <recommendedName>
        <fullName evidence="4">EF-hand domain-containing protein</fullName>
    </recommendedName>
</protein>
<keyword evidence="1" id="KW-0732">Signal</keyword>
<dbReference type="EMBL" id="JAVDRL010000005">
    <property type="protein sequence ID" value="MDR6531171.1"/>
    <property type="molecule type" value="Genomic_DNA"/>
</dbReference>
<dbReference type="Proteomes" id="UP001262754">
    <property type="component" value="Unassembled WGS sequence"/>
</dbReference>
<evidence type="ECO:0000313" key="3">
    <source>
        <dbReference type="Proteomes" id="UP001262754"/>
    </source>
</evidence>
<sequence>MSVSRPLAVLALGAALLAPALAFAQQVPRLRLDLADTDHDGQVSDAERAASLAEVDAELTPVAAPAAPRPHRVAYDRPPGPLDMARRIVPPSEFEAFLEYRFNREVERRGKSKD</sequence>
<evidence type="ECO:0008006" key="4">
    <source>
        <dbReference type="Google" id="ProtNLM"/>
    </source>
</evidence>